<proteinExistence type="predicted"/>
<feature type="domain" description="J" evidence="2">
    <location>
        <begin position="78"/>
        <end position="152"/>
    </location>
</feature>
<dbReference type="SMART" id="SM00271">
    <property type="entry name" value="DnaJ"/>
    <property type="match status" value="1"/>
</dbReference>
<dbReference type="InterPro" id="IPR036869">
    <property type="entry name" value="J_dom_sf"/>
</dbReference>
<dbReference type="GO" id="GO:0051259">
    <property type="term" value="P:protein complex oligomerization"/>
    <property type="evidence" value="ECO:0007669"/>
    <property type="project" value="InterPro"/>
</dbReference>
<dbReference type="Proteomes" id="UP001162156">
    <property type="component" value="Unassembled WGS sequence"/>
</dbReference>
<gene>
    <name evidence="3" type="ORF">NQ314_017636</name>
</gene>
<evidence type="ECO:0000256" key="1">
    <source>
        <dbReference type="ARBA" id="ARBA00023186"/>
    </source>
</evidence>
<dbReference type="GO" id="GO:0051087">
    <property type="term" value="F:protein-folding chaperone binding"/>
    <property type="evidence" value="ECO:0007669"/>
    <property type="project" value="InterPro"/>
</dbReference>
<keyword evidence="1" id="KW-0143">Chaperone</keyword>
<dbReference type="Gene3D" id="1.10.287.110">
    <property type="entry name" value="DnaJ domain"/>
    <property type="match status" value="1"/>
</dbReference>
<accession>A0AAV8WT14</accession>
<evidence type="ECO:0000313" key="4">
    <source>
        <dbReference type="Proteomes" id="UP001162156"/>
    </source>
</evidence>
<dbReference type="InterPro" id="IPR001623">
    <property type="entry name" value="DnaJ_domain"/>
</dbReference>
<dbReference type="InterPro" id="IPR036386">
    <property type="entry name" value="HscB_C_sf"/>
</dbReference>
<dbReference type="PANTHER" id="PTHR14021">
    <property type="entry name" value="IRON-SULFUR CLUSTER CO-CHAPERONE PROTEIN HSCB"/>
    <property type="match status" value="1"/>
</dbReference>
<dbReference type="PANTHER" id="PTHR14021:SF15">
    <property type="entry name" value="IRON-SULFUR CLUSTER CO-CHAPERONE PROTEIN HSCB"/>
    <property type="match status" value="1"/>
</dbReference>
<name>A0AAV8WT14_9CUCU</name>
<organism evidence="3 4">
    <name type="scientific">Rhamnusium bicolor</name>
    <dbReference type="NCBI Taxonomy" id="1586634"/>
    <lineage>
        <taxon>Eukaryota</taxon>
        <taxon>Metazoa</taxon>
        <taxon>Ecdysozoa</taxon>
        <taxon>Arthropoda</taxon>
        <taxon>Hexapoda</taxon>
        <taxon>Insecta</taxon>
        <taxon>Pterygota</taxon>
        <taxon>Neoptera</taxon>
        <taxon>Endopterygota</taxon>
        <taxon>Coleoptera</taxon>
        <taxon>Polyphaga</taxon>
        <taxon>Cucujiformia</taxon>
        <taxon>Chrysomeloidea</taxon>
        <taxon>Cerambycidae</taxon>
        <taxon>Lepturinae</taxon>
        <taxon>Rhagiini</taxon>
        <taxon>Rhamnusium</taxon>
    </lineage>
</organism>
<dbReference type="AlphaFoldDB" id="A0AAV8WT14"/>
<evidence type="ECO:0000313" key="3">
    <source>
        <dbReference type="EMBL" id="KAJ8929653.1"/>
    </source>
</evidence>
<protein>
    <recommendedName>
        <fullName evidence="2">J domain-containing protein</fullName>
    </recommendedName>
</protein>
<dbReference type="Gene3D" id="1.20.1280.20">
    <property type="entry name" value="HscB, C-terminal domain"/>
    <property type="match status" value="1"/>
</dbReference>
<dbReference type="NCBIfam" id="TIGR00714">
    <property type="entry name" value="hscB"/>
    <property type="match status" value="1"/>
</dbReference>
<dbReference type="GO" id="GO:0044571">
    <property type="term" value="P:[2Fe-2S] cluster assembly"/>
    <property type="evidence" value="ECO:0007669"/>
    <property type="project" value="InterPro"/>
</dbReference>
<dbReference type="EMBL" id="JANEYF010004928">
    <property type="protein sequence ID" value="KAJ8929653.1"/>
    <property type="molecule type" value="Genomic_DNA"/>
</dbReference>
<dbReference type="GO" id="GO:0005739">
    <property type="term" value="C:mitochondrion"/>
    <property type="evidence" value="ECO:0007669"/>
    <property type="project" value="TreeGrafter"/>
</dbReference>
<reference evidence="3" key="1">
    <citation type="journal article" date="2023" name="Insect Mol. Biol.">
        <title>Genome sequencing provides insights into the evolution of gene families encoding plant cell wall-degrading enzymes in longhorned beetles.</title>
        <authorList>
            <person name="Shin N.R."/>
            <person name="Okamura Y."/>
            <person name="Kirsch R."/>
            <person name="Pauchet Y."/>
        </authorList>
    </citation>
    <scope>NUCLEOTIDE SEQUENCE</scope>
    <source>
        <strain evidence="3">RBIC_L_NR</strain>
    </source>
</reference>
<dbReference type="PROSITE" id="PS50076">
    <property type="entry name" value="DNAJ_2"/>
    <property type="match status" value="1"/>
</dbReference>
<dbReference type="InterPro" id="IPR004640">
    <property type="entry name" value="HscB"/>
</dbReference>
<dbReference type="GO" id="GO:0001671">
    <property type="term" value="F:ATPase activator activity"/>
    <property type="evidence" value="ECO:0007669"/>
    <property type="project" value="InterPro"/>
</dbReference>
<keyword evidence="4" id="KW-1185">Reference proteome</keyword>
<evidence type="ECO:0000259" key="2">
    <source>
        <dbReference type="PROSITE" id="PS50076"/>
    </source>
</evidence>
<dbReference type="SUPFAM" id="SSF46565">
    <property type="entry name" value="Chaperone J-domain"/>
    <property type="match status" value="1"/>
</dbReference>
<dbReference type="SUPFAM" id="SSF47144">
    <property type="entry name" value="HSC20 (HSCB), C-terminal oligomerisation domain"/>
    <property type="match status" value="1"/>
</dbReference>
<comment type="caution">
    <text evidence="3">The sequence shown here is derived from an EMBL/GenBank/DDBJ whole genome shotgun (WGS) entry which is preliminary data.</text>
</comment>
<sequence length="193" mass="22585">MTIRNSGKYMIRFLNRSNSFKFKLNGFQKQTNIGTLNTFAPKRIKSGNCWNCGAERKNISLVFCEKCNMIQNPHEKENYFKVFDIQEKFNIDQQLLRSKFRKLQSLLHPDKFSNRTDQEKTISEEYSSLLNKAYSNLQVPLKRAEHLLNLKGEEVGESQSITDPSFLLEIMTLNEEVENANKIEKIKRAEPKK</sequence>
<dbReference type="CDD" id="cd06257">
    <property type="entry name" value="DnaJ"/>
    <property type="match status" value="1"/>
</dbReference>